<dbReference type="SMART" id="SM00028">
    <property type="entry name" value="TPR"/>
    <property type="match status" value="2"/>
</dbReference>
<gene>
    <name evidence="3" type="ORF">SAMN05878282_102256</name>
</gene>
<accession>A0A1N6Q6F0</accession>
<reference evidence="3 4" key="1">
    <citation type="submission" date="2017-01" db="EMBL/GenBank/DDBJ databases">
        <authorList>
            <person name="Mah S.A."/>
            <person name="Swanson W.J."/>
            <person name="Moy G.W."/>
            <person name="Vacquier V.D."/>
        </authorList>
    </citation>
    <scope>NUCLEOTIDE SEQUENCE [LARGE SCALE GENOMIC DNA]</scope>
    <source>
        <strain evidence="3 4">RU36E</strain>
    </source>
</reference>
<dbReference type="InterPro" id="IPR019734">
    <property type="entry name" value="TPR_rpt"/>
</dbReference>
<dbReference type="RefSeq" id="WP_139332505.1">
    <property type="nucleotide sequence ID" value="NZ_FTMP01000002.1"/>
</dbReference>
<proteinExistence type="predicted"/>
<keyword evidence="2" id="KW-0472">Membrane</keyword>
<dbReference type="InterPro" id="IPR036770">
    <property type="entry name" value="Ankyrin_rpt-contain_sf"/>
</dbReference>
<sequence length="548" mass="62520">MKDKRTIWLMGILLALIGIFLIVNFPKDHESIVQQPVKEELLAGKNEIKSIEIRKGENGALEAHVRYFYRGGESNPVLRVITDSPDPNANFYVDEEQNAPIKKGEHSATIEIKRQPVPEKEFTSHKVIVSLGSKFGPTKVKKEIEHSIEWPDFFSYIRNREFTKKTTAELYKEAVEFIDQADSRTFNQAKKNLERILLKDPAYIDAYPELARFSMKSNWGPEGLKQAETYLLSGLALQKDHANSHVLLGYVYTHQNRFDEAEQEFITAEKLGTNNLWLWANWGELNALRGKHEEAISTYLKAIASPRTYNTYDRARLDAYRKLFALLNTQEELSKADELYKRRAEEYPNSPCFLTEYAAFRISSFEDFQGALNAGRKAIEAGCDSTESRQIMGIANYLAWASTEGQQRDAYLSQAQIFFPESPQLIYLLSRNASTSKVLSELKKQFISIDTKDNNNYNALAYALMENNIPSARRLIKLGAQPTEPVSEEEYPVALIPVFHQHTEGVQLLLENGVNLSAMKYRGISALGYAEQLENPEIYQLIKSKSRT</sequence>
<protein>
    <submittedName>
        <fullName evidence="3">Tfp pilus assembly protein PilF</fullName>
    </submittedName>
</protein>
<dbReference type="InterPro" id="IPR011990">
    <property type="entry name" value="TPR-like_helical_dom_sf"/>
</dbReference>
<keyword evidence="1" id="KW-0802">TPR repeat</keyword>
<dbReference type="SUPFAM" id="SSF48452">
    <property type="entry name" value="TPR-like"/>
    <property type="match status" value="1"/>
</dbReference>
<feature type="repeat" description="TPR" evidence="1">
    <location>
        <begin position="242"/>
        <end position="275"/>
    </location>
</feature>
<dbReference type="PROSITE" id="PS50005">
    <property type="entry name" value="TPR"/>
    <property type="match status" value="1"/>
</dbReference>
<dbReference type="Gene3D" id="1.25.40.10">
    <property type="entry name" value="Tetratricopeptide repeat domain"/>
    <property type="match status" value="1"/>
</dbReference>
<evidence type="ECO:0000313" key="3">
    <source>
        <dbReference type="EMBL" id="SIQ12203.1"/>
    </source>
</evidence>
<dbReference type="AlphaFoldDB" id="A0A1N6Q6F0"/>
<keyword evidence="2" id="KW-1133">Transmembrane helix</keyword>
<evidence type="ECO:0000256" key="2">
    <source>
        <dbReference type="SAM" id="Phobius"/>
    </source>
</evidence>
<dbReference type="Proteomes" id="UP000185841">
    <property type="component" value="Unassembled WGS sequence"/>
</dbReference>
<evidence type="ECO:0000313" key="4">
    <source>
        <dbReference type="Proteomes" id="UP000185841"/>
    </source>
</evidence>
<organism evidence="3 4">
    <name type="scientific">Aquipseudomonas alcaligenes</name>
    <name type="common">Pseudomonas alcaligenes</name>
    <dbReference type="NCBI Taxonomy" id="43263"/>
    <lineage>
        <taxon>Bacteria</taxon>
        <taxon>Pseudomonadati</taxon>
        <taxon>Pseudomonadota</taxon>
        <taxon>Gammaproteobacteria</taxon>
        <taxon>Pseudomonadales</taxon>
        <taxon>Pseudomonadaceae</taxon>
        <taxon>Aquipseudomonas</taxon>
    </lineage>
</organism>
<keyword evidence="2" id="KW-0812">Transmembrane</keyword>
<dbReference type="Gene3D" id="1.25.40.20">
    <property type="entry name" value="Ankyrin repeat-containing domain"/>
    <property type="match status" value="1"/>
</dbReference>
<evidence type="ECO:0000256" key="1">
    <source>
        <dbReference type="PROSITE-ProRule" id="PRU00339"/>
    </source>
</evidence>
<name>A0A1N6Q6F0_AQUAC</name>
<feature type="transmembrane region" description="Helical" evidence="2">
    <location>
        <begin position="7"/>
        <end position="25"/>
    </location>
</feature>
<dbReference type="EMBL" id="FTMP01000002">
    <property type="protein sequence ID" value="SIQ12203.1"/>
    <property type="molecule type" value="Genomic_DNA"/>
</dbReference>
<dbReference type="SUPFAM" id="SSF48403">
    <property type="entry name" value="Ankyrin repeat"/>
    <property type="match status" value="1"/>
</dbReference>